<dbReference type="GO" id="GO:0016020">
    <property type="term" value="C:membrane"/>
    <property type="evidence" value="ECO:0000318"/>
    <property type="project" value="GO_Central"/>
</dbReference>
<keyword evidence="5" id="KW-1185">Reference proteome</keyword>
<gene>
    <name evidence="4" type="ORF">CHLRE_01g025700v5</name>
</gene>
<feature type="transmembrane region" description="Helical" evidence="2">
    <location>
        <begin position="371"/>
        <end position="393"/>
    </location>
</feature>
<organism evidence="4 5">
    <name type="scientific">Chlamydomonas reinhardtii</name>
    <name type="common">Chlamydomonas smithii</name>
    <dbReference type="NCBI Taxonomy" id="3055"/>
    <lineage>
        <taxon>Eukaryota</taxon>
        <taxon>Viridiplantae</taxon>
        <taxon>Chlorophyta</taxon>
        <taxon>core chlorophytes</taxon>
        <taxon>Chlorophyceae</taxon>
        <taxon>CS clade</taxon>
        <taxon>Chlamydomonadales</taxon>
        <taxon>Chlamydomonadaceae</taxon>
        <taxon>Chlamydomonas</taxon>
    </lineage>
</organism>
<keyword evidence="2" id="KW-0812">Transmembrane</keyword>
<protein>
    <recommendedName>
        <fullName evidence="3">Guanylate cyclase domain-containing protein</fullName>
    </recommendedName>
</protein>
<dbReference type="InterPro" id="IPR050490">
    <property type="entry name" value="Bact_solute-bd_prot1"/>
</dbReference>
<feature type="region of interest" description="Disordered" evidence="1">
    <location>
        <begin position="1001"/>
        <end position="1086"/>
    </location>
</feature>
<dbReference type="InterPro" id="IPR001054">
    <property type="entry name" value="A/G_cyclase"/>
</dbReference>
<feature type="region of interest" description="Disordered" evidence="1">
    <location>
        <begin position="918"/>
        <end position="943"/>
    </location>
</feature>
<accession>A0A2K3E6E7</accession>
<dbReference type="OrthoDB" id="545384at2759"/>
<evidence type="ECO:0000256" key="2">
    <source>
        <dbReference type="SAM" id="Phobius"/>
    </source>
</evidence>
<dbReference type="Gene3D" id="3.30.70.1230">
    <property type="entry name" value="Nucleotide cyclase"/>
    <property type="match status" value="2"/>
</dbReference>
<feature type="compositionally biased region" description="Polar residues" evidence="1">
    <location>
        <begin position="742"/>
        <end position="751"/>
    </location>
</feature>
<sequence>MPGLADNCAAGASRLRLTSILASCLPGDVNTTQIPPPRAVRLVAPQSVMLPALLERVLKANPLAPGAGVNYTALTPLGFVFARAGLLKDTAPPSAGRGYDLMFTTSSGFGDAAQVPGKLPDLSLLVAQDPTLDWRGLPAQFRGAGVTYDHAVRAIPVLAAPYVMFYRRDVFERDNLTVPQTWEEFTDLAERYHGGSDGLNGACIMSIGCRAESIMMRTIFGSYAQGEGPSQGLFWDAATMAPLFNSEAGEAALKIFRRLRRVGPTASDAPLCLRRHFLKGECLMALDDGSLFKLANIGEPNLTAMRGKLGVGLMPGSTRVLDRVSRKLVPCDSKRCPLAQGVALGLPVNRPIALGSILFLLNGLSSLGQQLLSYTLAAALVSPSVLGIDGLLLEPNELLPMRAADMDLANAPRWVLRGYDAGDVARFLVAYQATTASININTDLKIRLSQNVSDALLAAALAYLDQSTPVESLPAILKQVDAVLTAIAEAQDPAAFADEYRRSINWVDPYKQSSTALTPASEAAPSGDNSRRLGLLVGLPVALAVAALVVTVAGLYWWRKGARLRARAKALKTFTEAPGPGPDTALVLTDIEGSTVLWDKMSDVMNLALDVHNGIVRDLIGRHSGYECLTEGDSFVLAFHRPAHALAFCLDLQQALLQAQWPEELLSGSEVLCGDMVGSPVPITMVPARVAPGNGAITQLWQSGAGTAGRAKSRQHFSQGAAASTSGGGTAARVLTPPLSRAQLSSTTSQMHRQDSPLPPTVQQLQQPSQHSLEVTATTAAIAAAGAGSATASCNSAGAHAFARDTMSTATATSASATSMPVRFRSTDGYGAGSGFLERQAPSILEAVDESADGAAAGDALAAAEKAHAHAQAEAQAVPSSYSEGWQQQQLLVGDRGWQPPTLEAYLATSSRRSVNLAADAAGGDPNGGGREGSRTAPPLRERQGLLTLPAGPSRYLRGAAPQQDERVGLSSSVEAEVTVGPYLDAVGGASIESVPAAASQLRSGEDVSRTNRDLQLSHGGGTESAAASATVAANGVEAAAAPHHPADGPSFSGGRVQVPRMESSPSRPQPLLATQGTEESATSSPVNAATLTSFGQKRSASLAQALKKIHQQQQLQPQFSPVARLTRQTSPASPFSASRTLGQRVSSTGIALQGTLLQPSAAMLNSAGGAAGAAYSNHMRSMTQKAVSVSTWVTGFGPGGGAAAPDSLAVATDADVIAGARSSPAERFRFDGLSVGTTDKQQLQHPHHLHSTLLAKPSSALSFLQDDEVVLTSGGGGLGQATVEEMLRAQWVRLGAGGSGSVSMTVTGTMTGASAGDGAAGVPMKACAEELAATGSDHGSEVLGRERTTSPLPRRPASLAAAMGAPARGVSSSGGCGGDFVRADGGQRPYLPSHSLRLADDLLPASGDDAAAGAHPAPNVVTAPASQQASGEWQAAFAVAAVRPAGGATSAVAGPARPSLSQLQAAMASTSAVPTPSGDAGVPGSGCLLSQRPSWAAAAPGRGSARRASLDARMAAALEAPPPQAPSSALRLPQGTAGSVWSSGMVAVTTGGGYALGAGASHLPGVTPQTSAAGGAGGWAATRPVAAALSRTITQSRLKGLPQPSATLQPLQDGSAAGAPAAAAAAPAGGVVVFRGLRVRVGMSCGVLSESDVLRAPWKNARVQYSGLCMRLAKLVSDSALGGMTMLSESARAALESTMLAAPEDLEKVLRKHQPLLVWMGAHCLAPDLPPQQLYQLVSGALLPRLVLLSARPLRSLGVLPPLCGVLAAPARQAAAARLSVSGAATLLAWNAEVTARALALLHRVLLDLLREMGERVYVVEGADGWHAGGSGGGLGLSSRGASFQPRAQQCSEYGEPSEPHSLKSQRSQRTLPLAVLSPFAQQQLAPAIGRPESPVETAAAPVSAPLQVTPDGSFHGRVTGRSGGAQAAGGEGANVDAEGGTSQNMRSRAQPVLDGQQELPGQGQSQELGRGTAGQGPTLASGPLGSIAGHSGRFHTDSALAAARGSTAASGGAAPRGKQPAGQVAGSGGKQAAGGGGRQRPGVFTVVFEDANSAATFMLRALMVMPLLDWPAELLEHPLCEPLDLTRLACGGSSLLHAALAEGGSTGAEAGLGAGSGMKRSSTAAVRRLSAAGMSVLQAATFAAGRVSMSNARRDAGAATAAGHTAASGTAGAAAGGYGSVHGGPRGSTLMSPNRHLAAAMRRAGSGGPAIFDERASCPLPPLGDRGSTYGQPALKAAAELDGAVASGLATSAAAPLAAAANVTVAAAAITTAGGGDGPASTASTGLEGLDVPSAAAAAAPHVAAPLPATSASSGVAGGGGGMGQLGRTFFAGLRGAGAVVAGDLGGVLPPPGSLTGHITYRGKAWAALNALSKRGQIGQVLVNTSTHLQLRPDLAAATRVVRKLD</sequence>
<feature type="region of interest" description="Disordered" evidence="1">
    <location>
        <begin position="1886"/>
        <end position="2041"/>
    </location>
</feature>
<evidence type="ECO:0000313" key="4">
    <source>
        <dbReference type="EMBL" id="PNW88350.1"/>
    </source>
</evidence>
<dbReference type="SUPFAM" id="SSF55073">
    <property type="entry name" value="Nucleotide cyclase"/>
    <property type="match status" value="1"/>
</dbReference>
<dbReference type="KEGG" id="cre:CHLRE_01g025700v5"/>
<name>A0A2K3E6E7_CHLRE</name>
<dbReference type="Gramene" id="PNW88350">
    <property type="protein sequence ID" value="PNW88350"/>
    <property type="gene ID" value="CHLRE_01g025700v5"/>
</dbReference>
<evidence type="ECO:0000259" key="3">
    <source>
        <dbReference type="PROSITE" id="PS50125"/>
    </source>
</evidence>
<feature type="compositionally biased region" description="Gly residues" evidence="1">
    <location>
        <begin position="2027"/>
        <end position="2041"/>
    </location>
</feature>
<dbReference type="Gene3D" id="3.40.190.10">
    <property type="entry name" value="Periplasmic binding protein-like II"/>
    <property type="match status" value="1"/>
</dbReference>
<evidence type="ECO:0000256" key="1">
    <source>
        <dbReference type="SAM" id="MobiDB-lite"/>
    </source>
</evidence>
<dbReference type="SUPFAM" id="SSF53850">
    <property type="entry name" value="Periplasmic binding protein-like II"/>
    <property type="match status" value="1"/>
</dbReference>
<dbReference type="GO" id="GO:0035556">
    <property type="term" value="P:intracellular signal transduction"/>
    <property type="evidence" value="ECO:0007669"/>
    <property type="project" value="InterPro"/>
</dbReference>
<dbReference type="GO" id="GO:0009190">
    <property type="term" value="P:cyclic nucleotide biosynthetic process"/>
    <property type="evidence" value="ECO:0007669"/>
    <property type="project" value="InterPro"/>
</dbReference>
<evidence type="ECO:0000313" key="5">
    <source>
        <dbReference type="Proteomes" id="UP000006906"/>
    </source>
</evidence>
<dbReference type="InParanoid" id="A0A2K3E6E7"/>
<dbReference type="Proteomes" id="UP000006906">
    <property type="component" value="Chromosome 1"/>
</dbReference>
<dbReference type="PANTHER" id="PTHR43649:SF12">
    <property type="entry name" value="DIACETYLCHITOBIOSE BINDING PROTEIN DASA"/>
    <property type="match status" value="1"/>
</dbReference>
<dbReference type="PROSITE" id="PS50125">
    <property type="entry name" value="GUANYLATE_CYCLASE_2"/>
    <property type="match status" value="1"/>
</dbReference>
<dbReference type="EMBL" id="CM008962">
    <property type="protein sequence ID" value="PNW88350.1"/>
    <property type="molecule type" value="Genomic_DNA"/>
</dbReference>
<feature type="compositionally biased region" description="Low complexity" evidence="1">
    <location>
        <begin position="1024"/>
        <end position="1044"/>
    </location>
</feature>
<feature type="region of interest" description="Disordered" evidence="1">
    <location>
        <begin position="708"/>
        <end position="768"/>
    </location>
</feature>
<dbReference type="RefSeq" id="XP_042928462.1">
    <property type="nucleotide sequence ID" value="XM_043058548.1"/>
</dbReference>
<feature type="compositionally biased region" description="Polar residues" evidence="1">
    <location>
        <begin position="1073"/>
        <end position="1086"/>
    </location>
</feature>
<feature type="region of interest" description="Disordered" evidence="1">
    <location>
        <begin position="1847"/>
        <end position="1870"/>
    </location>
</feature>
<feature type="compositionally biased region" description="Basic and acidic residues" evidence="1">
    <location>
        <begin position="1004"/>
        <end position="1013"/>
    </location>
</feature>
<feature type="domain" description="Guanylate cyclase" evidence="3">
    <location>
        <begin position="585"/>
        <end position="645"/>
    </location>
</feature>
<proteinExistence type="predicted"/>
<keyword evidence="2" id="KW-0472">Membrane</keyword>
<dbReference type="ExpressionAtlas" id="A0A2K3E6E7">
    <property type="expression patterns" value="baseline and differential"/>
</dbReference>
<dbReference type="GO" id="GO:0022857">
    <property type="term" value="F:transmembrane transporter activity"/>
    <property type="evidence" value="ECO:0000318"/>
    <property type="project" value="GO_Central"/>
</dbReference>
<dbReference type="GeneID" id="5715284"/>
<feature type="transmembrane region" description="Helical" evidence="2">
    <location>
        <begin position="533"/>
        <end position="558"/>
    </location>
</feature>
<dbReference type="PANTHER" id="PTHR43649">
    <property type="entry name" value="ARABINOSE-BINDING PROTEIN-RELATED"/>
    <property type="match status" value="1"/>
</dbReference>
<reference evidence="4 5" key="1">
    <citation type="journal article" date="2007" name="Science">
        <title>The Chlamydomonas genome reveals the evolution of key animal and plant functions.</title>
        <authorList>
            <person name="Merchant S.S."/>
            <person name="Prochnik S.E."/>
            <person name="Vallon O."/>
            <person name="Harris E.H."/>
            <person name="Karpowicz S.J."/>
            <person name="Witman G.B."/>
            <person name="Terry A."/>
            <person name="Salamov A."/>
            <person name="Fritz-Laylin L.K."/>
            <person name="Marechal-Drouard L."/>
            <person name="Marshall W.F."/>
            <person name="Qu L.H."/>
            <person name="Nelson D.R."/>
            <person name="Sanderfoot A.A."/>
            <person name="Spalding M.H."/>
            <person name="Kapitonov V.V."/>
            <person name="Ren Q."/>
            <person name="Ferris P."/>
            <person name="Lindquist E."/>
            <person name="Shapiro H."/>
            <person name="Lucas S.M."/>
            <person name="Grimwood J."/>
            <person name="Schmutz J."/>
            <person name="Cardol P."/>
            <person name="Cerutti H."/>
            <person name="Chanfreau G."/>
            <person name="Chen C.L."/>
            <person name="Cognat V."/>
            <person name="Croft M.T."/>
            <person name="Dent R."/>
            <person name="Dutcher S."/>
            <person name="Fernandez E."/>
            <person name="Fukuzawa H."/>
            <person name="Gonzalez-Ballester D."/>
            <person name="Gonzalez-Halphen D."/>
            <person name="Hallmann A."/>
            <person name="Hanikenne M."/>
            <person name="Hippler M."/>
            <person name="Inwood W."/>
            <person name="Jabbari K."/>
            <person name="Kalanon M."/>
            <person name="Kuras R."/>
            <person name="Lefebvre P.A."/>
            <person name="Lemaire S.D."/>
            <person name="Lobanov A.V."/>
            <person name="Lohr M."/>
            <person name="Manuell A."/>
            <person name="Meier I."/>
            <person name="Mets L."/>
            <person name="Mittag M."/>
            <person name="Mittelmeier T."/>
            <person name="Moroney J.V."/>
            <person name="Moseley J."/>
            <person name="Napoli C."/>
            <person name="Nedelcu A.M."/>
            <person name="Niyogi K."/>
            <person name="Novoselov S.V."/>
            <person name="Paulsen I.T."/>
            <person name="Pazour G."/>
            <person name="Purton S."/>
            <person name="Ral J.P."/>
            <person name="Riano-Pachon D.M."/>
            <person name="Riekhof W."/>
            <person name="Rymarquis L."/>
            <person name="Schroda M."/>
            <person name="Stern D."/>
            <person name="Umen J."/>
            <person name="Willows R."/>
            <person name="Wilson N."/>
            <person name="Zimmer S.L."/>
            <person name="Allmer J."/>
            <person name="Balk J."/>
            <person name="Bisova K."/>
            <person name="Chen C.J."/>
            <person name="Elias M."/>
            <person name="Gendler K."/>
            <person name="Hauser C."/>
            <person name="Lamb M.R."/>
            <person name="Ledford H."/>
            <person name="Long J.C."/>
            <person name="Minagawa J."/>
            <person name="Page M.D."/>
            <person name="Pan J."/>
            <person name="Pootakham W."/>
            <person name="Roje S."/>
            <person name="Rose A."/>
            <person name="Stahlberg E."/>
            <person name="Terauchi A.M."/>
            <person name="Yang P."/>
            <person name="Ball S."/>
            <person name="Bowler C."/>
            <person name="Dieckmann C.L."/>
            <person name="Gladyshev V.N."/>
            <person name="Green P."/>
            <person name="Jorgensen R."/>
            <person name="Mayfield S."/>
            <person name="Mueller-Roeber B."/>
            <person name="Rajamani S."/>
            <person name="Sayre R.T."/>
            <person name="Brokstein P."/>
            <person name="Dubchak I."/>
            <person name="Goodstein D."/>
            <person name="Hornick L."/>
            <person name="Huang Y.W."/>
            <person name="Jhaveri J."/>
            <person name="Luo Y."/>
            <person name="Martinez D."/>
            <person name="Ngau W.C."/>
            <person name="Otillar B."/>
            <person name="Poliakov A."/>
            <person name="Porter A."/>
            <person name="Szajkowski L."/>
            <person name="Werner G."/>
            <person name="Zhou K."/>
            <person name="Grigoriev I.V."/>
            <person name="Rokhsar D.S."/>
            <person name="Grossman A.R."/>
        </authorList>
    </citation>
    <scope>NUCLEOTIDE SEQUENCE [LARGE SCALE GENOMIC DNA]</scope>
    <source>
        <strain evidence="5">CC-503</strain>
    </source>
</reference>
<feature type="compositionally biased region" description="Low complexity" evidence="1">
    <location>
        <begin position="2000"/>
        <end position="2015"/>
    </location>
</feature>
<feature type="compositionally biased region" description="Gly residues" evidence="1">
    <location>
        <begin position="1923"/>
        <end position="1934"/>
    </location>
</feature>
<keyword evidence="2" id="KW-1133">Transmembrane helix</keyword>
<dbReference type="InterPro" id="IPR029787">
    <property type="entry name" value="Nucleotide_cyclase"/>
</dbReference>